<evidence type="ECO:0000313" key="8">
    <source>
        <dbReference type="Proteomes" id="UP001205105"/>
    </source>
</evidence>
<dbReference type="Proteomes" id="UP001205105">
    <property type="component" value="Unassembled WGS sequence"/>
</dbReference>
<keyword evidence="2 6" id="KW-0143">Chaperone</keyword>
<dbReference type="HAMAP" id="MF_00580">
    <property type="entry name" value="CH10"/>
    <property type="match status" value="2"/>
</dbReference>
<dbReference type="GO" id="GO:0005524">
    <property type="term" value="F:ATP binding"/>
    <property type="evidence" value="ECO:0007669"/>
    <property type="project" value="InterPro"/>
</dbReference>
<dbReference type="InterPro" id="IPR020818">
    <property type="entry name" value="Chaperonin_GroES"/>
</dbReference>
<dbReference type="GO" id="GO:0051087">
    <property type="term" value="F:protein-folding chaperone binding"/>
    <property type="evidence" value="ECO:0007669"/>
    <property type="project" value="TreeGrafter"/>
</dbReference>
<protein>
    <recommendedName>
        <fullName evidence="4">20 kDa chaperonin, chloroplastic</fullName>
    </recommendedName>
    <alternativeName>
        <fullName evidence="3">Chaperonin 10</fullName>
    </alternativeName>
    <alternativeName>
        <fullName evidence="5">Protein Cpn21</fullName>
    </alternativeName>
</protein>
<dbReference type="InterPro" id="IPR018369">
    <property type="entry name" value="Chaprnonin_Cpn10_CS"/>
</dbReference>
<dbReference type="GO" id="GO:0051082">
    <property type="term" value="F:unfolded protein binding"/>
    <property type="evidence" value="ECO:0007669"/>
    <property type="project" value="TreeGrafter"/>
</dbReference>
<evidence type="ECO:0000256" key="2">
    <source>
        <dbReference type="ARBA" id="ARBA00023186"/>
    </source>
</evidence>
<sequence>MVASVAMRAAVAAPARAVLPARRRGALVVRAATALPAEVKTVTPVGDRVFVKAEEAESKTVGGILLPSSAQKRPTQGTVESAGSAKAVKAGDKVVYSKYAGTELEVQGGSYVLLKEDDVIGLLPGGDDIAKLQPLQDRVLIEVVEAADKTSGGLLLTEGSKEKPTMGKVVAVGPGREEEGKAVKPKVDVGATVLYSKYSGTEFEGANDKQYIVVRDADIMAQLA</sequence>
<evidence type="ECO:0000256" key="4">
    <source>
        <dbReference type="ARBA" id="ARBA00073031"/>
    </source>
</evidence>
<organism evidence="7 8">
    <name type="scientific">Chlorella ohadii</name>
    <dbReference type="NCBI Taxonomy" id="2649997"/>
    <lineage>
        <taxon>Eukaryota</taxon>
        <taxon>Viridiplantae</taxon>
        <taxon>Chlorophyta</taxon>
        <taxon>core chlorophytes</taxon>
        <taxon>Trebouxiophyceae</taxon>
        <taxon>Chlorellales</taxon>
        <taxon>Chlorellaceae</taxon>
        <taxon>Chlorella clade</taxon>
        <taxon>Chlorella</taxon>
    </lineage>
</organism>
<name>A0AAD5DW91_9CHLO</name>
<keyword evidence="8" id="KW-1185">Reference proteome</keyword>
<dbReference type="CDD" id="cd00320">
    <property type="entry name" value="cpn10"/>
    <property type="match status" value="2"/>
</dbReference>
<accession>A0AAD5DW91</accession>
<dbReference type="NCBIfam" id="NF001531">
    <property type="entry name" value="PRK00364.2-2"/>
    <property type="match status" value="1"/>
</dbReference>
<evidence type="ECO:0000256" key="3">
    <source>
        <dbReference type="ARBA" id="ARBA00031971"/>
    </source>
</evidence>
<dbReference type="SUPFAM" id="SSF50129">
    <property type="entry name" value="GroES-like"/>
    <property type="match status" value="2"/>
</dbReference>
<proteinExistence type="inferred from homology"/>
<dbReference type="FunFam" id="2.30.33.40:FF:000001">
    <property type="entry name" value="10 kDa chaperonin"/>
    <property type="match status" value="2"/>
</dbReference>
<dbReference type="InterPro" id="IPR011032">
    <property type="entry name" value="GroES-like_sf"/>
</dbReference>
<dbReference type="GO" id="GO:0046872">
    <property type="term" value="F:metal ion binding"/>
    <property type="evidence" value="ECO:0007669"/>
    <property type="project" value="TreeGrafter"/>
</dbReference>
<evidence type="ECO:0000313" key="7">
    <source>
        <dbReference type="EMBL" id="KAI7844797.1"/>
    </source>
</evidence>
<reference evidence="7" key="1">
    <citation type="submission" date="2020-11" db="EMBL/GenBank/DDBJ databases">
        <title>Chlorella ohadii genome sequencing and assembly.</title>
        <authorList>
            <person name="Murik O."/>
            <person name="Treves H."/>
            <person name="Kedem I."/>
            <person name="Shotland Y."/>
            <person name="Kaplan A."/>
        </authorList>
    </citation>
    <scope>NUCLEOTIDE SEQUENCE</scope>
    <source>
        <strain evidence="7">1</strain>
    </source>
</reference>
<dbReference type="EMBL" id="JADXDR010000024">
    <property type="protein sequence ID" value="KAI7844797.1"/>
    <property type="molecule type" value="Genomic_DNA"/>
</dbReference>
<dbReference type="PRINTS" id="PR00297">
    <property type="entry name" value="CHAPERONIN10"/>
</dbReference>
<dbReference type="InterPro" id="IPR037124">
    <property type="entry name" value="Chaperonin_GroES_sf"/>
</dbReference>
<evidence type="ECO:0000256" key="1">
    <source>
        <dbReference type="ARBA" id="ARBA00006975"/>
    </source>
</evidence>
<dbReference type="GO" id="GO:0005739">
    <property type="term" value="C:mitochondrion"/>
    <property type="evidence" value="ECO:0007669"/>
    <property type="project" value="TreeGrafter"/>
</dbReference>
<comment type="caution">
    <text evidence="7">The sequence shown here is derived from an EMBL/GenBank/DDBJ whole genome shotgun (WGS) entry which is preliminary data.</text>
</comment>
<dbReference type="PANTHER" id="PTHR10772:SF63">
    <property type="entry name" value="20 KDA CHAPERONIN, CHLOROPLASTIC"/>
    <property type="match status" value="1"/>
</dbReference>
<gene>
    <name evidence="7" type="ORF">COHA_001677</name>
</gene>
<dbReference type="GO" id="GO:0044183">
    <property type="term" value="F:protein folding chaperone"/>
    <property type="evidence" value="ECO:0007669"/>
    <property type="project" value="InterPro"/>
</dbReference>
<dbReference type="PROSITE" id="PS00681">
    <property type="entry name" value="CHAPERONINS_CPN10"/>
    <property type="match status" value="1"/>
</dbReference>
<evidence type="ECO:0000256" key="6">
    <source>
        <dbReference type="RuleBase" id="RU003479"/>
    </source>
</evidence>
<dbReference type="Pfam" id="PF00166">
    <property type="entry name" value="Cpn10"/>
    <property type="match status" value="2"/>
</dbReference>
<dbReference type="AlphaFoldDB" id="A0AAD5DW91"/>
<evidence type="ECO:0000256" key="5">
    <source>
        <dbReference type="ARBA" id="ARBA00079398"/>
    </source>
</evidence>
<dbReference type="SMART" id="SM00883">
    <property type="entry name" value="Cpn10"/>
    <property type="match status" value="2"/>
</dbReference>
<comment type="similarity">
    <text evidence="1 6">Belongs to the GroES chaperonin family.</text>
</comment>
<dbReference type="GO" id="GO:0009507">
    <property type="term" value="C:chloroplast"/>
    <property type="evidence" value="ECO:0007669"/>
    <property type="project" value="TreeGrafter"/>
</dbReference>
<dbReference type="Gene3D" id="2.30.33.40">
    <property type="entry name" value="GroES chaperonin"/>
    <property type="match status" value="2"/>
</dbReference>
<dbReference type="PANTHER" id="PTHR10772">
    <property type="entry name" value="10 KDA HEAT SHOCK PROTEIN"/>
    <property type="match status" value="1"/>
</dbReference>